<accession>A0A8S4RC64</accession>
<dbReference type="InterPro" id="IPR015943">
    <property type="entry name" value="WD40/YVTN_repeat-like_dom_sf"/>
</dbReference>
<dbReference type="Gene3D" id="2.130.10.10">
    <property type="entry name" value="YVTN repeat-like/Quinoprotein amine dehydrogenase"/>
    <property type="match status" value="1"/>
</dbReference>
<gene>
    <name evidence="1" type="primary">jg15025</name>
    <name evidence="1" type="ORF">PAEG_LOCUS12145</name>
</gene>
<organism evidence="1 2">
    <name type="scientific">Pararge aegeria aegeria</name>
    <dbReference type="NCBI Taxonomy" id="348720"/>
    <lineage>
        <taxon>Eukaryota</taxon>
        <taxon>Metazoa</taxon>
        <taxon>Ecdysozoa</taxon>
        <taxon>Arthropoda</taxon>
        <taxon>Hexapoda</taxon>
        <taxon>Insecta</taxon>
        <taxon>Pterygota</taxon>
        <taxon>Neoptera</taxon>
        <taxon>Endopterygota</taxon>
        <taxon>Lepidoptera</taxon>
        <taxon>Glossata</taxon>
        <taxon>Ditrysia</taxon>
        <taxon>Papilionoidea</taxon>
        <taxon>Nymphalidae</taxon>
        <taxon>Satyrinae</taxon>
        <taxon>Satyrini</taxon>
        <taxon>Parargina</taxon>
        <taxon>Pararge</taxon>
    </lineage>
</organism>
<dbReference type="EMBL" id="CAKXAJ010025044">
    <property type="protein sequence ID" value="CAH2234303.1"/>
    <property type="molecule type" value="Genomic_DNA"/>
</dbReference>
<sequence>MEVQFGPNSIDEPSLLYKLQRKIKVFNTNQPLPNRGYNFVACTSKYGLVFVATPMKILLVYYLKELIDKETEPQHSSVQLQVSPSHIAVNCNEEWLAVVGDQMILVYKCMDFQNMDIRPSVSIKCDVSPSTFVSALQWNPCIPDTIGIVFFDGTLLVSQVSTMQMKKIQSNAR</sequence>
<evidence type="ECO:0000313" key="1">
    <source>
        <dbReference type="EMBL" id="CAH2234303.1"/>
    </source>
</evidence>
<dbReference type="AlphaFoldDB" id="A0A8S4RC64"/>
<dbReference type="Proteomes" id="UP000838756">
    <property type="component" value="Unassembled WGS sequence"/>
</dbReference>
<dbReference type="SUPFAM" id="SSF117289">
    <property type="entry name" value="Nucleoporin domain"/>
    <property type="match status" value="1"/>
</dbReference>
<keyword evidence="2" id="KW-1185">Reference proteome</keyword>
<dbReference type="OrthoDB" id="248320at2759"/>
<evidence type="ECO:0000313" key="2">
    <source>
        <dbReference type="Proteomes" id="UP000838756"/>
    </source>
</evidence>
<protein>
    <submittedName>
        <fullName evidence="1">Jg15025 protein</fullName>
    </submittedName>
</protein>
<name>A0A8S4RC64_9NEOP</name>
<comment type="caution">
    <text evidence="1">The sequence shown here is derived from an EMBL/GenBank/DDBJ whole genome shotgun (WGS) entry which is preliminary data.</text>
</comment>
<reference evidence="1" key="1">
    <citation type="submission" date="2022-03" db="EMBL/GenBank/DDBJ databases">
        <authorList>
            <person name="Lindestad O."/>
        </authorList>
    </citation>
    <scope>NUCLEOTIDE SEQUENCE</scope>
</reference>
<proteinExistence type="predicted"/>